<dbReference type="GO" id="GO:0015658">
    <property type="term" value="F:branched-chain amino acid transmembrane transporter activity"/>
    <property type="evidence" value="ECO:0007669"/>
    <property type="project" value="InterPro"/>
</dbReference>
<reference evidence="7 8" key="1">
    <citation type="submission" date="2018-10" db="EMBL/GenBank/DDBJ databases">
        <title>Natrarchaeobius chitinivorans gen. nov., sp. nov., and Natrarchaeobius haloalkaliphilus sp. nov., alkaliphilic, chitin-utilizing haloarchaea from hypersaline alkaline lakes.</title>
        <authorList>
            <person name="Sorokin D.Y."/>
            <person name="Elcheninov A.G."/>
            <person name="Kostrikina N.A."/>
            <person name="Bale N.J."/>
            <person name="Sinninghe Damste J.S."/>
            <person name="Khijniak T.V."/>
            <person name="Kublanov I.V."/>
            <person name="Toshchakov S.V."/>
        </authorList>
    </citation>
    <scope>NUCLEOTIDE SEQUENCE [LARGE SCALE GENOMIC DNA]</scope>
    <source>
        <strain evidence="7 8">AArcht4T</strain>
    </source>
</reference>
<dbReference type="InterPro" id="IPR043428">
    <property type="entry name" value="LivM-like"/>
</dbReference>
<evidence type="ECO:0000313" key="8">
    <source>
        <dbReference type="Proteomes" id="UP000282323"/>
    </source>
</evidence>
<keyword evidence="5 6" id="KW-0472">Membrane</keyword>
<feature type="transmembrane region" description="Helical" evidence="6">
    <location>
        <begin position="154"/>
        <end position="173"/>
    </location>
</feature>
<evidence type="ECO:0000313" key="7">
    <source>
        <dbReference type="EMBL" id="RQG89716.1"/>
    </source>
</evidence>
<keyword evidence="3 6" id="KW-0812">Transmembrane</keyword>
<keyword evidence="8" id="KW-1185">Reference proteome</keyword>
<dbReference type="InterPro" id="IPR001851">
    <property type="entry name" value="ABC_transp_permease"/>
</dbReference>
<dbReference type="Proteomes" id="UP000282323">
    <property type="component" value="Unassembled WGS sequence"/>
</dbReference>
<feature type="transmembrane region" description="Helical" evidence="6">
    <location>
        <begin position="112"/>
        <end position="133"/>
    </location>
</feature>
<dbReference type="GO" id="GO:0005886">
    <property type="term" value="C:plasma membrane"/>
    <property type="evidence" value="ECO:0007669"/>
    <property type="project" value="UniProtKB-SubCell"/>
</dbReference>
<name>A0A3N6M8D8_NATCH</name>
<evidence type="ECO:0000256" key="1">
    <source>
        <dbReference type="ARBA" id="ARBA00004651"/>
    </source>
</evidence>
<evidence type="ECO:0000256" key="4">
    <source>
        <dbReference type="ARBA" id="ARBA00022989"/>
    </source>
</evidence>
<dbReference type="RefSeq" id="WP_124197572.1">
    <property type="nucleotide sequence ID" value="NZ_REGA01000030.1"/>
</dbReference>
<protein>
    <submittedName>
        <fullName evidence="7">Branched-chain amino acid ABC transporter permease</fullName>
    </submittedName>
</protein>
<dbReference type="AlphaFoldDB" id="A0A3N6M8D8"/>
<organism evidence="7 8">
    <name type="scientific">Natrarchaeobius chitinivorans</name>
    <dbReference type="NCBI Taxonomy" id="1679083"/>
    <lineage>
        <taxon>Archaea</taxon>
        <taxon>Methanobacteriati</taxon>
        <taxon>Methanobacteriota</taxon>
        <taxon>Stenosarchaea group</taxon>
        <taxon>Halobacteria</taxon>
        <taxon>Halobacteriales</taxon>
        <taxon>Natrialbaceae</taxon>
        <taxon>Natrarchaeobius</taxon>
    </lineage>
</organism>
<feature type="transmembrane region" description="Helical" evidence="6">
    <location>
        <begin position="6"/>
        <end position="26"/>
    </location>
</feature>
<accession>A0A3N6M8D8</accession>
<evidence type="ECO:0000256" key="2">
    <source>
        <dbReference type="ARBA" id="ARBA00022475"/>
    </source>
</evidence>
<dbReference type="PANTHER" id="PTHR30482">
    <property type="entry name" value="HIGH-AFFINITY BRANCHED-CHAIN AMINO ACID TRANSPORT SYSTEM PERMEASE"/>
    <property type="match status" value="1"/>
</dbReference>
<dbReference type="Pfam" id="PF02653">
    <property type="entry name" value="BPD_transp_2"/>
    <property type="match status" value="1"/>
</dbReference>
<dbReference type="PANTHER" id="PTHR30482:SF10">
    <property type="entry name" value="HIGH-AFFINITY BRANCHED-CHAIN AMINO ACID TRANSPORT PROTEIN BRAE"/>
    <property type="match status" value="1"/>
</dbReference>
<evidence type="ECO:0000256" key="3">
    <source>
        <dbReference type="ARBA" id="ARBA00022692"/>
    </source>
</evidence>
<keyword evidence="2" id="KW-1003">Cell membrane</keyword>
<feature type="transmembrane region" description="Helical" evidence="6">
    <location>
        <begin position="57"/>
        <end position="77"/>
    </location>
</feature>
<keyword evidence="4 6" id="KW-1133">Transmembrane helix</keyword>
<feature type="transmembrane region" description="Helical" evidence="6">
    <location>
        <begin position="240"/>
        <end position="267"/>
    </location>
</feature>
<sequence>MIGVHPNYYKIAAVGIAFAIAPFVFTAMYQLRFMSIILVFALFTMGLNIAFGHTNQLFLFVGGLAGVGGYATSLLAINYDITPWVTIFAGAVIAGLIAVIVSYVAARRDMTIMLIAILTMTLQLAFIEFFGGARWLTQGTTGYQVTGLIEDPHVFYYFLIAFLLAVMLGYHFMINSRMGFAFNAIREDELAAEVVGVDVVRYKVLAGFVTGMLIGVAGALYVYLEGFILPGMFQFQRIDVLVLIMVVLGGMRTILGPVVGAAAVLVLEELVRDYGSELLETLGITAITELRLILFGSLLIVLFLYTKEGIVPWIDEQIHERDLKSRVRGLRDGS</sequence>
<feature type="transmembrane region" description="Helical" evidence="6">
    <location>
        <begin position="204"/>
        <end position="228"/>
    </location>
</feature>
<dbReference type="EMBL" id="REGA01000030">
    <property type="protein sequence ID" value="RQG89716.1"/>
    <property type="molecule type" value="Genomic_DNA"/>
</dbReference>
<comment type="subcellular location">
    <subcellularLocation>
        <location evidence="1">Cell membrane</location>
        <topology evidence="1">Multi-pass membrane protein</topology>
    </subcellularLocation>
</comment>
<feature type="transmembrane region" description="Helical" evidence="6">
    <location>
        <begin position="84"/>
        <end position="106"/>
    </location>
</feature>
<comment type="caution">
    <text evidence="7">The sequence shown here is derived from an EMBL/GenBank/DDBJ whole genome shotgun (WGS) entry which is preliminary data.</text>
</comment>
<evidence type="ECO:0000256" key="6">
    <source>
        <dbReference type="SAM" id="Phobius"/>
    </source>
</evidence>
<feature type="transmembrane region" description="Helical" evidence="6">
    <location>
        <begin position="33"/>
        <end position="51"/>
    </location>
</feature>
<proteinExistence type="predicted"/>
<gene>
    <name evidence="7" type="ORF">EA473_21375</name>
</gene>
<feature type="transmembrane region" description="Helical" evidence="6">
    <location>
        <begin position="282"/>
        <end position="305"/>
    </location>
</feature>
<evidence type="ECO:0000256" key="5">
    <source>
        <dbReference type="ARBA" id="ARBA00023136"/>
    </source>
</evidence>
<dbReference type="CDD" id="cd06581">
    <property type="entry name" value="TM_PBP1_LivM_like"/>
    <property type="match status" value="1"/>
</dbReference>
<dbReference type="OrthoDB" id="30958at2157"/>